<dbReference type="Pfam" id="PF00005">
    <property type="entry name" value="ABC_tran"/>
    <property type="match status" value="1"/>
</dbReference>
<dbReference type="Gene3D" id="3.40.50.300">
    <property type="entry name" value="P-loop containing nucleotide triphosphate hydrolases"/>
    <property type="match status" value="1"/>
</dbReference>
<evidence type="ECO:0000313" key="5">
    <source>
        <dbReference type="EMBL" id="MFC5630059.1"/>
    </source>
</evidence>
<dbReference type="RefSeq" id="WP_156805829.1">
    <property type="nucleotide sequence ID" value="NZ_JBHSOJ010000001.1"/>
</dbReference>
<evidence type="ECO:0000256" key="2">
    <source>
        <dbReference type="ARBA" id="ARBA00022741"/>
    </source>
</evidence>
<gene>
    <name evidence="5" type="ORF">ACFPQ3_00185</name>
</gene>
<sequence>MSLQVKNLNTDIFHDLNFTISNQGIFGIIGRNGVGKSTLFSIINKEVLIKSGGLQCGRISYIPNLDIFDKHLAAQDYVNLLSSDEKKRFNFYLKQMGGADYLKKKIGKYSLGMKELFTFVYSLSINSDVLILDELLDGLDETRRFRAYQILKEHSREKIILFTSHNLSEVFSVCDTVFLLEMNGLKEIKQPDVAREFLLEK</sequence>
<dbReference type="PANTHER" id="PTHR42939">
    <property type="entry name" value="ABC TRANSPORTER ATP-BINDING PROTEIN ALBC-RELATED"/>
    <property type="match status" value="1"/>
</dbReference>
<dbReference type="InterPro" id="IPR003439">
    <property type="entry name" value="ABC_transporter-like_ATP-bd"/>
</dbReference>
<dbReference type="GO" id="GO:0005524">
    <property type="term" value="F:ATP binding"/>
    <property type="evidence" value="ECO:0007669"/>
    <property type="project" value="UniProtKB-KW"/>
</dbReference>
<comment type="caution">
    <text evidence="5">The sequence shown here is derived from an EMBL/GenBank/DDBJ whole genome shotgun (WGS) entry which is preliminary data.</text>
</comment>
<dbReference type="EMBL" id="JBHSOJ010000001">
    <property type="protein sequence ID" value="MFC5630059.1"/>
    <property type="molecule type" value="Genomic_DNA"/>
</dbReference>
<keyword evidence="1" id="KW-0813">Transport</keyword>
<evidence type="ECO:0000259" key="4">
    <source>
        <dbReference type="Pfam" id="PF00005"/>
    </source>
</evidence>
<accession>A0ABW0UBF3</accession>
<evidence type="ECO:0000256" key="3">
    <source>
        <dbReference type="ARBA" id="ARBA00022840"/>
    </source>
</evidence>
<dbReference type="InterPro" id="IPR027417">
    <property type="entry name" value="P-loop_NTPase"/>
</dbReference>
<feature type="domain" description="ABC transporter" evidence="4">
    <location>
        <begin position="14"/>
        <end position="134"/>
    </location>
</feature>
<keyword evidence="3 5" id="KW-0067">ATP-binding</keyword>
<keyword evidence="6" id="KW-1185">Reference proteome</keyword>
<organism evidence="5 6">
    <name type="scientific">Streptococcus caledonicus</name>
    <dbReference type="NCBI Taxonomy" id="2614158"/>
    <lineage>
        <taxon>Bacteria</taxon>
        <taxon>Bacillati</taxon>
        <taxon>Bacillota</taxon>
        <taxon>Bacilli</taxon>
        <taxon>Lactobacillales</taxon>
        <taxon>Streptococcaceae</taxon>
        <taxon>Streptococcus</taxon>
    </lineage>
</organism>
<evidence type="ECO:0000256" key="1">
    <source>
        <dbReference type="ARBA" id="ARBA00022448"/>
    </source>
</evidence>
<proteinExistence type="predicted"/>
<keyword evidence="2" id="KW-0547">Nucleotide-binding</keyword>
<dbReference type="Proteomes" id="UP001596110">
    <property type="component" value="Unassembled WGS sequence"/>
</dbReference>
<dbReference type="InterPro" id="IPR051782">
    <property type="entry name" value="ABC_Transporter_VariousFunc"/>
</dbReference>
<name>A0ABW0UBF3_9STRE</name>
<dbReference type="PANTHER" id="PTHR42939:SF1">
    <property type="entry name" value="ABC TRANSPORTER ATP-BINDING PROTEIN ALBC-RELATED"/>
    <property type="match status" value="1"/>
</dbReference>
<dbReference type="SUPFAM" id="SSF52540">
    <property type="entry name" value="P-loop containing nucleoside triphosphate hydrolases"/>
    <property type="match status" value="1"/>
</dbReference>
<evidence type="ECO:0000313" key="6">
    <source>
        <dbReference type="Proteomes" id="UP001596110"/>
    </source>
</evidence>
<reference evidence="6" key="1">
    <citation type="journal article" date="2019" name="Int. J. Syst. Evol. Microbiol.">
        <title>The Global Catalogue of Microorganisms (GCM) 10K type strain sequencing project: providing services to taxonomists for standard genome sequencing and annotation.</title>
        <authorList>
            <consortium name="The Broad Institute Genomics Platform"/>
            <consortium name="The Broad Institute Genome Sequencing Center for Infectious Disease"/>
            <person name="Wu L."/>
            <person name="Ma J."/>
        </authorList>
    </citation>
    <scope>NUCLEOTIDE SEQUENCE [LARGE SCALE GENOMIC DNA]</scope>
    <source>
        <strain evidence="6">DT43</strain>
    </source>
</reference>
<protein>
    <submittedName>
        <fullName evidence="5">ATP-binding cassette domain-containing protein</fullName>
    </submittedName>
</protein>